<gene>
    <name evidence="1" type="ORF">PXEA_LOCUS22550</name>
</gene>
<reference evidence="1" key="1">
    <citation type="submission" date="2018-11" db="EMBL/GenBank/DDBJ databases">
        <authorList>
            <consortium name="Pathogen Informatics"/>
        </authorList>
    </citation>
    <scope>NUCLEOTIDE SEQUENCE</scope>
</reference>
<dbReference type="EMBL" id="CAAALY010100447">
    <property type="protein sequence ID" value="VEL29110.1"/>
    <property type="molecule type" value="Genomic_DNA"/>
</dbReference>
<evidence type="ECO:0000313" key="1">
    <source>
        <dbReference type="EMBL" id="VEL29110.1"/>
    </source>
</evidence>
<proteinExistence type="predicted"/>
<keyword evidence="2" id="KW-1185">Reference proteome</keyword>
<organism evidence="1 2">
    <name type="scientific">Protopolystoma xenopodis</name>
    <dbReference type="NCBI Taxonomy" id="117903"/>
    <lineage>
        <taxon>Eukaryota</taxon>
        <taxon>Metazoa</taxon>
        <taxon>Spiralia</taxon>
        <taxon>Lophotrochozoa</taxon>
        <taxon>Platyhelminthes</taxon>
        <taxon>Monogenea</taxon>
        <taxon>Polyopisthocotylea</taxon>
        <taxon>Polystomatidea</taxon>
        <taxon>Polystomatidae</taxon>
        <taxon>Protopolystoma</taxon>
    </lineage>
</organism>
<name>A0A3S5BLJ4_9PLAT</name>
<dbReference type="AlphaFoldDB" id="A0A3S5BLJ4"/>
<dbReference type="Proteomes" id="UP000784294">
    <property type="component" value="Unassembled WGS sequence"/>
</dbReference>
<sequence length="92" mass="10333">MPTNMCGAKVLTILLEILDREEDIVESQRIRRESLARLINFAAGTTYFTFNRTIYEQIVGLVTTFGKRIHEKNRRELQDVTATTSSTGAGPG</sequence>
<comment type="caution">
    <text evidence="1">The sequence shown here is derived from an EMBL/GenBank/DDBJ whole genome shotgun (WGS) entry which is preliminary data.</text>
</comment>
<accession>A0A3S5BLJ4</accession>
<evidence type="ECO:0000313" key="2">
    <source>
        <dbReference type="Proteomes" id="UP000784294"/>
    </source>
</evidence>
<dbReference type="OrthoDB" id="10058657at2759"/>
<protein>
    <submittedName>
        <fullName evidence="1">Uncharacterized protein</fullName>
    </submittedName>
</protein>